<evidence type="ECO:0000256" key="1">
    <source>
        <dbReference type="ARBA" id="ARBA00008007"/>
    </source>
</evidence>
<feature type="domain" description="Phosphoribosyltransferase" evidence="2">
    <location>
        <begin position="165"/>
        <end position="213"/>
    </location>
</feature>
<dbReference type="PANTHER" id="PTHR47505:SF1">
    <property type="entry name" value="DNA UTILIZATION PROTEIN YHGH"/>
    <property type="match status" value="1"/>
</dbReference>
<dbReference type="Gene3D" id="3.40.50.2020">
    <property type="match status" value="1"/>
</dbReference>
<gene>
    <name evidence="3" type="ORF">SAMN05216480_108105</name>
</gene>
<proteinExistence type="inferred from homology"/>
<dbReference type="STRING" id="1224947.SAMN05216480_108105"/>
<name>A0A1I7HC21_9FLAO</name>
<reference evidence="3 4" key="1">
    <citation type="submission" date="2016-10" db="EMBL/GenBank/DDBJ databases">
        <authorList>
            <person name="de Groot N.N."/>
        </authorList>
    </citation>
    <scope>NUCLEOTIDE SEQUENCE [LARGE SCALE GENOMIC DNA]</scope>
    <source>
        <strain evidence="3 4">CGMCC 1.12333</strain>
    </source>
</reference>
<accession>A0A1I7HC21</accession>
<dbReference type="InterPro" id="IPR029057">
    <property type="entry name" value="PRTase-like"/>
</dbReference>
<dbReference type="AlphaFoldDB" id="A0A1I7HC21"/>
<sequence length="228" mass="26161">MLPLVKNTIQLFFPEICSGCDAPLATNEQLICTKCRHQLAPTDFHLDPENIAVKNFYGICNLEHASAMLLFRKADIVQHLIHNLKYKGKEDLGIYLGKWYGSILKESPFYQQIDCVIPVPLHPRKLKKRGYNQVSGFGKEIAKALQTNFEEDILLRVKYTQTQTFKNKWLRQYRKEIFKKNTEHNIEGKHILLVDDVITTGATIENCVKALQKDINVKVSVVSIAFTV</sequence>
<comment type="similarity">
    <text evidence="1">Belongs to the ComF/GntX family.</text>
</comment>
<organism evidence="3 4">
    <name type="scientific">Pustulibacterium marinum</name>
    <dbReference type="NCBI Taxonomy" id="1224947"/>
    <lineage>
        <taxon>Bacteria</taxon>
        <taxon>Pseudomonadati</taxon>
        <taxon>Bacteroidota</taxon>
        <taxon>Flavobacteriia</taxon>
        <taxon>Flavobacteriales</taxon>
        <taxon>Flavobacteriaceae</taxon>
        <taxon>Pustulibacterium</taxon>
    </lineage>
</organism>
<dbReference type="InterPro" id="IPR000836">
    <property type="entry name" value="PRTase_dom"/>
</dbReference>
<dbReference type="Proteomes" id="UP000199138">
    <property type="component" value="Unassembled WGS sequence"/>
</dbReference>
<dbReference type="CDD" id="cd06223">
    <property type="entry name" value="PRTases_typeI"/>
    <property type="match status" value="1"/>
</dbReference>
<dbReference type="RefSeq" id="WP_093025329.1">
    <property type="nucleotide sequence ID" value="NZ_FPBK01000008.1"/>
</dbReference>
<evidence type="ECO:0000259" key="2">
    <source>
        <dbReference type="Pfam" id="PF00156"/>
    </source>
</evidence>
<dbReference type="PANTHER" id="PTHR47505">
    <property type="entry name" value="DNA UTILIZATION PROTEIN YHGH"/>
    <property type="match status" value="1"/>
</dbReference>
<evidence type="ECO:0000313" key="3">
    <source>
        <dbReference type="EMBL" id="SFU58268.1"/>
    </source>
</evidence>
<protein>
    <submittedName>
        <fullName evidence="3">ComF family protein</fullName>
    </submittedName>
</protein>
<dbReference type="SUPFAM" id="SSF53271">
    <property type="entry name" value="PRTase-like"/>
    <property type="match status" value="1"/>
</dbReference>
<evidence type="ECO:0000313" key="4">
    <source>
        <dbReference type="Proteomes" id="UP000199138"/>
    </source>
</evidence>
<dbReference type="Pfam" id="PF00156">
    <property type="entry name" value="Pribosyltran"/>
    <property type="match status" value="1"/>
</dbReference>
<dbReference type="InterPro" id="IPR051910">
    <property type="entry name" value="ComF/GntX_DNA_util-trans"/>
</dbReference>
<dbReference type="OrthoDB" id="9779910at2"/>
<dbReference type="EMBL" id="FPBK01000008">
    <property type="protein sequence ID" value="SFU58268.1"/>
    <property type="molecule type" value="Genomic_DNA"/>
</dbReference>
<keyword evidence="4" id="KW-1185">Reference proteome</keyword>